<feature type="domain" description="ABC transmembrane type-1" evidence="12">
    <location>
        <begin position="283"/>
        <end position="570"/>
    </location>
</feature>
<evidence type="ECO:0000256" key="3">
    <source>
        <dbReference type="ARBA" id="ARBA00022692"/>
    </source>
</evidence>
<dbReference type="PANTHER" id="PTHR24221">
    <property type="entry name" value="ATP-BINDING CASSETTE SUB-FAMILY B"/>
    <property type="match status" value="1"/>
</dbReference>
<dbReference type="Gene3D" id="1.20.1560.10">
    <property type="entry name" value="ABC transporter type 1, transmembrane domain"/>
    <property type="match status" value="1"/>
</dbReference>
<keyword evidence="4" id="KW-0547">Nucleotide-binding</keyword>
<feature type="transmembrane region" description="Helical" evidence="10">
    <location>
        <begin position="548"/>
        <end position="568"/>
    </location>
</feature>
<feature type="transmembrane region" description="Helical" evidence="10">
    <location>
        <begin position="396"/>
        <end position="420"/>
    </location>
</feature>
<feature type="region of interest" description="Disordered" evidence="9">
    <location>
        <begin position="899"/>
        <end position="948"/>
    </location>
</feature>
<dbReference type="GO" id="GO:0005524">
    <property type="term" value="F:ATP binding"/>
    <property type="evidence" value="ECO:0007669"/>
    <property type="project" value="UniProtKB-KW"/>
</dbReference>
<feature type="compositionally biased region" description="Polar residues" evidence="9">
    <location>
        <begin position="218"/>
        <end position="234"/>
    </location>
</feature>
<feature type="transmembrane region" description="Helical" evidence="10">
    <location>
        <begin position="517"/>
        <end position="536"/>
    </location>
</feature>
<keyword evidence="2" id="KW-0813">Transport</keyword>
<dbReference type="SMART" id="SM00382">
    <property type="entry name" value="AAA"/>
    <property type="match status" value="1"/>
</dbReference>
<evidence type="ECO:0000256" key="9">
    <source>
        <dbReference type="SAM" id="MobiDB-lite"/>
    </source>
</evidence>
<evidence type="ECO:0000313" key="13">
    <source>
        <dbReference type="EMBL" id="RKF56497.1"/>
    </source>
</evidence>
<dbReference type="GO" id="GO:0005774">
    <property type="term" value="C:vacuolar membrane"/>
    <property type="evidence" value="ECO:0007669"/>
    <property type="project" value="TreeGrafter"/>
</dbReference>
<evidence type="ECO:0000259" key="12">
    <source>
        <dbReference type="PROSITE" id="PS50929"/>
    </source>
</evidence>
<feature type="compositionally biased region" description="Polar residues" evidence="9">
    <location>
        <begin position="852"/>
        <end position="871"/>
    </location>
</feature>
<feature type="region of interest" description="Disordered" evidence="9">
    <location>
        <begin position="1096"/>
        <end position="1119"/>
    </location>
</feature>
<dbReference type="SUPFAM" id="SSF90123">
    <property type="entry name" value="ABC transporter transmembrane region"/>
    <property type="match status" value="1"/>
</dbReference>
<reference evidence="13 14" key="1">
    <citation type="journal article" date="2018" name="BMC Genomics">
        <title>Comparative genome analyses reveal sequence features reflecting distinct modes of host-adaptation between dicot and monocot powdery mildew.</title>
        <authorList>
            <person name="Wu Y."/>
            <person name="Ma X."/>
            <person name="Pan Z."/>
            <person name="Kale S.D."/>
            <person name="Song Y."/>
            <person name="King H."/>
            <person name="Zhang Q."/>
            <person name="Presley C."/>
            <person name="Deng X."/>
            <person name="Wei C.I."/>
            <person name="Xiao S."/>
        </authorList>
    </citation>
    <scope>NUCLEOTIDE SEQUENCE [LARGE SCALE GENOMIC DNA]</scope>
    <source>
        <strain evidence="13">UCSC1</strain>
    </source>
</reference>
<dbReference type="Pfam" id="PF00005">
    <property type="entry name" value="ABC_tran"/>
    <property type="match status" value="1"/>
</dbReference>
<dbReference type="PANTHER" id="PTHR24221:SF651">
    <property type="entry name" value="HEAVY METAL TOLERANCE PROTEIN"/>
    <property type="match status" value="1"/>
</dbReference>
<keyword evidence="6 10" id="KW-1133">Transmembrane helix</keyword>
<feature type="region of interest" description="Disordered" evidence="9">
    <location>
        <begin position="845"/>
        <end position="879"/>
    </location>
</feature>
<name>A0A420HGG5_9PEZI</name>
<dbReference type="InterPro" id="IPR017871">
    <property type="entry name" value="ABC_transporter-like_CS"/>
</dbReference>
<proteinExistence type="inferred from homology"/>
<evidence type="ECO:0000256" key="6">
    <source>
        <dbReference type="ARBA" id="ARBA00022989"/>
    </source>
</evidence>
<dbReference type="PROSITE" id="PS50929">
    <property type="entry name" value="ABC_TM1F"/>
    <property type="match status" value="1"/>
</dbReference>
<feature type="transmembrane region" description="Helical" evidence="10">
    <location>
        <begin position="20"/>
        <end position="38"/>
    </location>
</feature>
<dbReference type="FunFam" id="3.40.50.300:FF:000287">
    <property type="entry name" value="Multidrug ABC transporter ATP-binding protein"/>
    <property type="match status" value="1"/>
</dbReference>
<feature type="region of interest" description="Disordered" evidence="9">
    <location>
        <begin position="994"/>
        <end position="1028"/>
    </location>
</feature>
<dbReference type="GO" id="GO:0140359">
    <property type="term" value="F:ABC-type transporter activity"/>
    <property type="evidence" value="ECO:0007669"/>
    <property type="project" value="InterPro"/>
</dbReference>
<evidence type="ECO:0000259" key="11">
    <source>
        <dbReference type="PROSITE" id="PS50893"/>
    </source>
</evidence>
<feature type="transmembrane region" description="Helical" evidence="10">
    <location>
        <begin position="426"/>
        <end position="447"/>
    </location>
</feature>
<dbReference type="EMBL" id="MCBR01019633">
    <property type="protein sequence ID" value="RKF56497.1"/>
    <property type="molecule type" value="Genomic_DNA"/>
</dbReference>
<evidence type="ECO:0000256" key="4">
    <source>
        <dbReference type="ARBA" id="ARBA00022741"/>
    </source>
</evidence>
<dbReference type="SUPFAM" id="SSF52540">
    <property type="entry name" value="P-loop containing nucleoside triphosphate hydrolases"/>
    <property type="match status" value="1"/>
</dbReference>
<protein>
    <submittedName>
        <fullName evidence="13">Heavy metal tolerance protein</fullName>
    </submittedName>
</protein>
<dbReference type="InterPro" id="IPR039421">
    <property type="entry name" value="Type_1_exporter"/>
</dbReference>
<feature type="compositionally biased region" description="Basic and acidic residues" evidence="9">
    <location>
        <begin position="899"/>
        <end position="916"/>
    </location>
</feature>
<feature type="transmembrane region" description="Helical" evidence="10">
    <location>
        <begin position="59"/>
        <end position="80"/>
    </location>
</feature>
<dbReference type="InterPro" id="IPR011527">
    <property type="entry name" value="ABC1_TM_dom"/>
</dbReference>
<feature type="region of interest" description="Disordered" evidence="9">
    <location>
        <begin position="1037"/>
        <end position="1056"/>
    </location>
</feature>
<feature type="transmembrane region" description="Helical" evidence="10">
    <location>
        <begin position="282"/>
        <end position="302"/>
    </location>
</feature>
<dbReference type="CDD" id="cd18583">
    <property type="entry name" value="ABC_6TM_HMT1"/>
    <property type="match status" value="1"/>
</dbReference>
<dbReference type="Pfam" id="PF00664">
    <property type="entry name" value="ABC_membrane"/>
    <property type="match status" value="1"/>
</dbReference>
<dbReference type="InterPro" id="IPR003439">
    <property type="entry name" value="ABC_transporter-like_ATP-bd"/>
</dbReference>
<feature type="compositionally biased region" description="Basic and acidic residues" evidence="9">
    <location>
        <begin position="235"/>
        <end position="246"/>
    </location>
</feature>
<keyword evidence="3 10" id="KW-0812">Transmembrane</keyword>
<dbReference type="PROSITE" id="PS50893">
    <property type="entry name" value="ABC_TRANSPORTER_2"/>
    <property type="match status" value="1"/>
</dbReference>
<evidence type="ECO:0000256" key="1">
    <source>
        <dbReference type="ARBA" id="ARBA00004141"/>
    </source>
</evidence>
<feature type="region of interest" description="Disordered" evidence="9">
    <location>
        <begin position="218"/>
        <end position="247"/>
    </location>
</feature>
<dbReference type="InterPro" id="IPR003593">
    <property type="entry name" value="AAA+_ATPase"/>
</dbReference>
<feature type="transmembrane region" description="Helical" evidence="10">
    <location>
        <begin position="92"/>
        <end position="112"/>
    </location>
</feature>
<evidence type="ECO:0000256" key="8">
    <source>
        <dbReference type="ARBA" id="ARBA00024363"/>
    </source>
</evidence>
<keyword evidence="7 10" id="KW-0472">Membrane</keyword>
<feature type="transmembrane region" description="Helical" evidence="10">
    <location>
        <begin position="322"/>
        <end position="344"/>
    </location>
</feature>
<evidence type="ECO:0000256" key="10">
    <source>
        <dbReference type="SAM" id="Phobius"/>
    </source>
</evidence>
<feature type="transmembrane region" description="Helical" evidence="10">
    <location>
        <begin position="119"/>
        <end position="143"/>
    </location>
</feature>
<feature type="compositionally biased region" description="Polar residues" evidence="9">
    <location>
        <begin position="1039"/>
        <end position="1053"/>
    </location>
</feature>
<dbReference type="Gene3D" id="3.40.50.300">
    <property type="entry name" value="P-loop containing nucleotide triphosphate hydrolases"/>
    <property type="match status" value="1"/>
</dbReference>
<keyword evidence="5" id="KW-0067">ATP-binding</keyword>
<comment type="similarity">
    <text evidence="8">Belongs to the ABC transporter superfamily. ABCB family. Heavy Metal importer (TC 3.A.1.210) subfamily.</text>
</comment>
<comment type="subcellular location">
    <subcellularLocation>
        <location evidence="1">Membrane</location>
        <topology evidence="1">Multi-pass membrane protein</topology>
    </subcellularLocation>
</comment>
<feature type="domain" description="ABC transporter" evidence="11">
    <location>
        <begin position="604"/>
        <end position="838"/>
    </location>
</feature>
<gene>
    <name evidence="13" type="ORF">GcC1_196012</name>
</gene>
<evidence type="ECO:0000256" key="7">
    <source>
        <dbReference type="ARBA" id="ARBA00023136"/>
    </source>
</evidence>
<dbReference type="PROSITE" id="PS00211">
    <property type="entry name" value="ABC_TRANSPORTER_1"/>
    <property type="match status" value="1"/>
</dbReference>
<evidence type="ECO:0000256" key="2">
    <source>
        <dbReference type="ARBA" id="ARBA00022448"/>
    </source>
</evidence>
<dbReference type="AlphaFoldDB" id="A0A420HGG5"/>
<dbReference type="OrthoDB" id="6500128at2759"/>
<dbReference type="GO" id="GO:0016887">
    <property type="term" value="F:ATP hydrolysis activity"/>
    <property type="evidence" value="ECO:0007669"/>
    <property type="project" value="InterPro"/>
</dbReference>
<sequence length="1119" mass="125552">MIHTRLNNLASGVRTTVKFIHYAFPCFVCLFFFTALILNVCMWPMKRQSVNQDHLRKKFVLSWISGITLAYFTESILYGVRGVATGLYSDRDQIVCSIASTITYGTQALVLIESRYPVWYPYLASWVIGSIVELTLLAADIIFYPSITLYDFVIIVGRIMRFFSFILLLLFHICYQKYYLKSWQKDAEQQALLSSNLAQKSFNTEGLYENGYGTYPENSHQNKNGKSGSNTDGFSHSHEYEDDSKLGKQSKQAGNWLTYVKGFNAIFPYLWPFKHKSLQLRAVLVIICLLGSSALNVLVPRQMGAMVDCLTKYAEGDYSHNIWSTAIIYTFLRFASGGSGISLLRQWLWNPIEQYSYDALNTASHSHIMSLSSDFHDSKTSSDLSQAVLGGRSVTLLLETICFQIVPMSLDLAFAFGYLVSQFGSYMGLILVVTIGSYFYATTKLYAHRAKKRRDYITMFRKEVNTGQESLDGWTTASLFNMIFYEQRRYACAVREHLQSKYTYEISSQLVNMTQGVIMAAGLLGILWLGIYQVVYDDKSVGQFTTLLIFWAQLSTPLVFFSTIYRSLMNSMMDAERLLELLNTKPTIENLPNAKPLEFNGGLVKFECVSFAYDSRKPTLKNISLTAHPGKSIALVGETGGGKSTILKLLDRFYDVDSGSISIDGQDIRNITLSSLRETIGVVPQDPMLFNDTILNNVRYAKLSATNEEVFGACKAAVIHEKILSFPDGYNSQVGDRGMKLSGGEKQRIAIARVILKRPDILILDEATSAVDTETEQFIQEGLKNLCQGRTTFIVAHRLSTILKADYIYVVMDGEIVEEGSHSSLILENGKYKELWSKQIYSKEPINRPKSHSSSHTPPYTNTIKTSSVSKLNKKAQGKYSKSNTGSILYENVECNLDKSENDSTRQGIHLREDSPKGSGRIKSSNEELSSSFIPARSGPTELNNRGMKTGVGLSSIKKFSSKIAVRQSPKVQVEKDSKLTKLSSGEVSIRRSLAKTDPLVRGTTSSCERPRKSCEGVSNLNKPHPTLRNIKTIRRHFSNPSAQNQNQDASMNRSRRNRQLKLKNRGLDKIPTGTDLPLGREDLCLSEDDGIKSVVEEKRRAPNKSSCTYVPGNDKISN</sequence>
<feature type="transmembrane region" description="Helical" evidence="10">
    <location>
        <begin position="149"/>
        <end position="175"/>
    </location>
</feature>
<evidence type="ECO:0000313" key="14">
    <source>
        <dbReference type="Proteomes" id="UP000285405"/>
    </source>
</evidence>
<accession>A0A420HGG5</accession>
<dbReference type="InterPro" id="IPR036640">
    <property type="entry name" value="ABC1_TM_sf"/>
</dbReference>
<evidence type="ECO:0000256" key="5">
    <source>
        <dbReference type="ARBA" id="ARBA00022840"/>
    </source>
</evidence>
<comment type="caution">
    <text evidence="13">The sequence shown here is derived from an EMBL/GenBank/DDBJ whole genome shotgun (WGS) entry which is preliminary data.</text>
</comment>
<dbReference type="Proteomes" id="UP000285405">
    <property type="component" value="Unassembled WGS sequence"/>
</dbReference>
<dbReference type="InterPro" id="IPR027417">
    <property type="entry name" value="P-loop_NTPase"/>
</dbReference>
<organism evidence="13 14">
    <name type="scientific">Golovinomyces cichoracearum</name>
    <dbReference type="NCBI Taxonomy" id="62708"/>
    <lineage>
        <taxon>Eukaryota</taxon>
        <taxon>Fungi</taxon>
        <taxon>Dikarya</taxon>
        <taxon>Ascomycota</taxon>
        <taxon>Pezizomycotina</taxon>
        <taxon>Leotiomycetes</taxon>
        <taxon>Erysiphales</taxon>
        <taxon>Erysiphaceae</taxon>
        <taxon>Golovinomyces</taxon>
    </lineage>
</organism>